<name>A0A4R1H9J7_9GAMM</name>
<dbReference type="AlphaFoldDB" id="A0A4R1H9J7"/>
<dbReference type="EMBL" id="SMFX01000001">
    <property type="protein sequence ID" value="TCK18567.1"/>
    <property type="molecule type" value="Genomic_DNA"/>
</dbReference>
<gene>
    <name evidence="1" type="ORF">DFR30_1846</name>
</gene>
<organism evidence="1 2">
    <name type="scientific">Thiogranum longum</name>
    <dbReference type="NCBI Taxonomy" id="1537524"/>
    <lineage>
        <taxon>Bacteria</taxon>
        <taxon>Pseudomonadati</taxon>
        <taxon>Pseudomonadota</taxon>
        <taxon>Gammaproteobacteria</taxon>
        <taxon>Chromatiales</taxon>
        <taxon>Ectothiorhodospiraceae</taxon>
        <taxon>Thiogranum</taxon>
    </lineage>
</organism>
<evidence type="ECO:0000313" key="1">
    <source>
        <dbReference type="EMBL" id="TCK18567.1"/>
    </source>
</evidence>
<sequence length="239" mass="27741">MHSNCNMENVAKVLEVWNSYLCKKIDLGGLISRNPAAHKWKATYRSIVLRELTFWRVTDLLNQMVVLSNTGHILGARILLRSTIETLGILIYLNQKMKAVLEGKEEFNAFSDMTSQLMLGSKNKTTKLNAINVTHTILEKWCEKKYPGIFEIYADLCESAHPNYEGVCFGYSFVNEKEYETVFENRWAELYASNLGELTLEFMRVFEEEYNNVWPAEYEKLEKWLVENDQNLEAARKGV</sequence>
<protein>
    <submittedName>
        <fullName evidence="1">Uncharacterized protein</fullName>
    </submittedName>
</protein>
<comment type="caution">
    <text evidence="1">The sequence shown here is derived from an EMBL/GenBank/DDBJ whole genome shotgun (WGS) entry which is preliminary data.</text>
</comment>
<reference evidence="1 2" key="1">
    <citation type="submission" date="2019-03" db="EMBL/GenBank/DDBJ databases">
        <title>Genomic Encyclopedia of Type Strains, Phase IV (KMG-IV): sequencing the most valuable type-strain genomes for metagenomic binning, comparative biology and taxonomic classification.</title>
        <authorList>
            <person name="Goeker M."/>
        </authorList>
    </citation>
    <scope>NUCLEOTIDE SEQUENCE [LARGE SCALE GENOMIC DNA]</scope>
    <source>
        <strain evidence="1 2">DSM 19610</strain>
    </source>
</reference>
<keyword evidence="2" id="KW-1185">Reference proteome</keyword>
<accession>A0A4R1H9J7</accession>
<proteinExistence type="predicted"/>
<dbReference type="Proteomes" id="UP000295707">
    <property type="component" value="Unassembled WGS sequence"/>
</dbReference>
<evidence type="ECO:0000313" key="2">
    <source>
        <dbReference type="Proteomes" id="UP000295707"/>
    </source>
</evidence>